<dbReference type="GO" id="GO:0003964">
    <property type="term" value="F:RNA-directed DNA polymerase activity"/>
    <property type="evidence" value="ECO:0007669"/>
    <property type="project" value="UniProtKB-KW"/>
</dbReference>
<evidence type="ECO:0000256" key="2">
    <source>
        <dbReference type="ARBA" id="ARBA00022695"/>
    </source>
</evidence>
<gene>
    <name evidence="8" type="ORF">D8674_026373</name>
</gene>
<evidence type="ECO:0000256" key="6">
    <source>
        <dbReference type="ARBA" id="ARBA00022918"/>
    </source>
</evidence>
<dbReference type="InterPro" id="IPR001584">
    <property type="entry name" value="Integrase_cat-core"/>
</dbReference>
<dbReference type="InterPro" id="IPR056924">
    <property type="entry name" value="SH3_Tf2-1"/>
</dbReference>
<dbReference type="GO" id="GO:0004519">
    <property type="term" value="F:endonuclease activity"/>
    <property type="evidence" value="ECO:0007669"/>
    <property type="project" value="UniProtKB-KW"/>
</dbReference>
<dbReference type="InterPro" id="IPR050951">
    <property type="entry name" value="Retrovirus_Pol_polyprotein"/>
</dbReference>
<dbReference type="InterPro" id="IPR036397">
    <property type="entry name" value="RNaseH_sf"/>
</dbReference>
<dbReference type="GO" id="GO:0016787">
    <property type="term" value="F:hydrolase activity"/>
    <property type="evidence" value="ECO:0007669"/>
    <property type="project" value="UniProtKB-KW"/>
</dbReference>
<name>A0A5N5I7X6_9ROSA</name>
<dbReference type="OrthoDB" id="1166716at2759"/>
<dbReference type="Pfam" id="PF17917">
    <property type="entry name" value="RT_RNaseH"/>
    <property type="match status" value="1"/>
</dbReference>
<dbReference type="PROSITE" id="PS50994">
    <property type="entry name" value="INTEGRASE"/>
    <property type="match status" value="1"/>
</dbReference>
<keyword evidence="3" id="KW-0540">Nuclease</keyword>
<dbReference type="AlphaFoldDB" id="A0A5N5I7X6"/>
<reference evidence="8 9" key="1">
    <citation type="submission" date="2019-09" db="EMBL/GenBank/DDBJ databases">
        <authorList>
            <person name="Ou C."/>
        </authorList>
    </citation>
    <scope>NUCLEOTIDE SEQUENCE [LARGE SCALE GENOMIC DNA]</scope>
    <source>
        <strain evidence="8">S2</strain>
        <tissue evidence="8">Leaf</tissue>
    </source>
</reference>
<dbReference type="InterPro" id="IPR043128">
    <property type="entry name" value="Rev_trsase/Diguanyl_cyclase"/>
</dbReference>
<dbReference type="EMBL" id="SMOL01000004">
    <property type="protein sequence ID" value="KAB2635839.1"/>
    <property type="molecule type" value="Genomic_DNA"/>
</dbReference>
<dbReference type="PANTHER" id="PTHR37984">
    <property type="entry name" value="PROTEIN CBG26694"/>
    <property type="match status" value="1"/>
</dbReference>
<evidence type="ECO:0000256" key="1">
    <source>
        <dbReference type="ARBA" id="ARBA00022679"/>
    </source>
</evidence>
<organism evidence="8 9">
    <name type="scientific">Pyrus ussuriensis x Pyrus communis</name>
    <dbReference type="NCBI Taxonomy" id="2448454"/>
    <lineage>
        <taxon>Eukaryota</taxon>
        <taxon>Viridiplantae</taxon>
        <taxon>Streptophyta</taxon>
        <taxon>Embryophyta</taxon>
        <taxon>Tracheophyta</taxon>
        <taxon>Spermatophyta</taxon>
        <taxon>Magnoliopsida</taxon>
        <taxon>eudicotyledons</taxon>
        <taxon>Gunneridae</taxon>
        <taxon>Pentapetalae</taxon>
        <taxon>rosids</taxon>
        <taxon>fabids</taxon>
        <taxon>Rosales</taxon>
        <taxon>Rosaceae</taxon>
        <taxon>Amygdaloideae</taxon>
        <taxon>Maleae</taxon>
        <taxon>Pyrus</taxon>
    </lineage>
</organism>
<dbReference type="SUPFAM" id="SSF56672">
    <property type="entry name" value="DNA/RNA polymerases"/>
    <property type="match status" value="1"/>
</dbReference>
<dbReference type="Pfam" id="PF24626">
    <property type="entry name" value="SH3_Tf2-1"/>
    <property type="match status" value="1"/>
</dbReference>
<dbReference type="Gene3D" id="3.30.420.10">
    <property type="entry name" value="Ribonuclease H-like superfamily/Ribonuclease H"/>
    <property type="match status" value="1"/>
</dbReference>
<dbReference type="SUPFAM" id="SSF53098">
    <property type="entry name" value="Ribonuclease H-like"/>
    <property type="match status" value="1"/>
</dbReference>
<protein>
    <recommendedName>
        <fullName evidence="7">Integrase catalytic domain-containing protein</fullName>
    </recommendedName>
</protein>
<keyword evidence="2" id="KW-0548">Nucleotidyltransferase</keyword>
<reference evidence="9" key="2">
    <citation type="submission" date="2019-10" db="EMBL/GenBank/DDBJ databases">
        <title>A de novo genome assembly of a pear dwarfing rootstock.</title>
        <authorList>
            <person name="Wang F."/>
            <person name="Wang J."/>
            <person name="Li S."/>
            <person name="Zhang Y."/>
            <person name="Fang M."/>
            <person name="Ma L."/>
            <person name="Zhao Y."/>
            <person name="Jiang S."/>
        </authorList>
    </citation>
    <scope>NUCLEOTIDE SEQUENCE [LARGE SCALE GENOMIC DNA]</scope>
</reference>
<keyword evidence="6" id="KW-0695">RNA-directed DNA polymerase</keyword>
<keyword evidence="5" id="KW-0378">Hydrolase</keyword>
<comment type="caution">
    <text evidence="8">The sequence shown here is derived from an EMBL/GenBank/DDBJ whole genome shotgun (WGS) entry which is preliminary data.</text>
</comment>
<keyword evidence="4" id="KW-0255">Endonuclease</keyword>
<feature type="domain" description="Integrase catalytic" evidence="7">
    <location>
        <begin position="707"/>
        <end position="820"/>
    </location>
</feature>
<evidence type="ECO:0000313" key="9">
    <source>
        <dbReference type="Proteomes" id="UP000327157"/>
    </source>
</evidence>
<dbReference type="InterPro" id="IPR043502">
    <property type="entry name" value="DNA/RNA_pol_sf"/>
</dbReference>
<evidence type="ECO:0000256" key="5">
    <source>
        <dbReference type="ARBA" id="ARBA00022801"/>
    </source>
</evidence>
<dbReference type="GO" id="GO:0015074">
    <property type="term" value="P:DNA integration"/>
    <property type="evidence" value="ECO:0007669"/>
    <property type="project" value="InterPro"/>
</dbReference>
<dbReference type="Proteomes" id="UP000327157">
    <property type="component" value="Chromosome 5"/>
</dbReference>
<dbReference type="Gene3D" id="3.30.70.270">
    <property type="match status" value="1"/>
</dbReference>
<accession>A0A5N5I7X6</accession>
<dbReference type="InterPro" id="IPR012337">
    <property type="entry name" value="RNaseH-like_sf"/>
</dbReference>
<dbReference type="GO" id="GO:0003676">
    <property type="term" value="F:nucleic acid binding"/>
    <property type="evidence" value="ECO:0007669"/>
    <property type="project" value="InterPro"/>
</dbReference>
<evidence type="ECO:0000313" key="8">
    <source>
        <dbReference type="EMBL" id="KAB2635839.1"/>
    </source>
</evidence>
<reference evidence="8 9" key="3">
    <citation type="submission" date="2019-11" db="EMBL/GenBank/DDBJ databases">
        <title>A de novo genome assembly of a pear dwarfing rootstock.</title>
        <authorList>
            <person name="Wang F."/>
            <person name="Wang J."/>
            <person name="Li S."/>
            <person name="Zhang Y."/>
            <person name="Fang M."/>
            <person name="Ma L."/>
            <person name="Zhao Y."/>
            <person name="Jiang S."/>
        </authorList>
    </citation>
    <scope>NUCLEOTIDE SEQUENCE [LARGE SCALE GENOMIC DNA]</scope>
    <source>
        <strain evidence="8">S2</strain>
        <tissue evidence="8">Leaf</tissue>
    </source>
</reference>
<evidence type="ECO:0000256" key="3">
    <source>
        <dbReference type="ARBA" id="ARBA00022722"/>
    </source>
</evidence>
<sequence length="1020" mass="116556">MPRHTLTTRLTIIDARLTAIEAILADLPNLLRNSIAVANVDLSAMISTDFDAKLAFSFEQFRREQSFVGGVGSSNPVFFAVDPIPPPVLVTYDADFRLLETHRHPHHDQFEPGGEPQKVNPCFLGGLKRELVYDVKLLRLTSVHVTISIVIQVVAKLSALRSHNLRYLLATKVTPLPIMLPRPKTTNLPYRKLTLEEVQRKKDRGECCFCPEKWVMGYKCTHKQLLLLDMCDDGELCEENDEAVQAELQGMALSECAFYGMNAKRFLQTMNVLGNVKGQPVRILLDSGCKIKSQGYCRHIPLELGRYHCHTDLFALPLGGCDLVLGVQWLSTVSHVLWDFQLLTMEFQVGQNKFKLSHSIPPQLVIQEMSLQQLNKELYDSNLGVLLYSLESTPEDTSIIILMRFDAVFQIPSQLPPHRARDHKIPLLQGSKPQSIGLYHYAPAQKDEIEKVVQELLVTVHSHSLCCCQSWEEHLVHLEKTLELLQQHQLFVKKQKCSFGQHQVEYLGHIVSSEGVSADPAKIQAILEWLAPKNVKELRGFLGLTCSFPEIDASHDFTPICDAYGLGIRAVLRQHGRPIAFASQALGPRNQALSTYERGLIVIIYTVKKWQNYLQGRHFIIKTEHNSLKYFLSQRTNTLFQQKWVSKLLGLDYEVQYRHGKENIVADALSQVPRSPPLSELPLKEKGELLAVTYPYFGWRRKVFKEHHSTPAAGHEGVLKTYQILKRGKSVILVAVDRLSKYRHFIALRHPYTASMVAQEFVENIFKLHDMPLTIVSDRDPIFLSVFWREFFKLQGLKLCMSLGYHPQSDRQTEVLQHFISHCLQFTPFEIVYGYLPPHIVSYELGSAKMESVEQGLMARDKMLTMLKTNLIITQNRIKVQANKNRSEKTFEVGDWVYLKLILYQLQSLATHAYHKLHPKFYGPFKVLKKVGSVAYKLKLPETSKLHPVFHVSCLKKHVGPDVNLMPLLPLVTDDGLQAQEPVAMLQRRVYKKNNADKNSEESTWEDYDEFTTKFPGFKF</sequence>
<evidence type="ECO:0000256" key="4">
    <source>
        <dbReference type="ARBA" id="ARBA00022759"/>
    </source>
</evidence>
<dbReference type="InterPro" id="IPR041373">
    <property type="entry name" value="RT_RNaseH"/>
</dbReference>
<keyword evidence="1" id="KW-0808">Transferase</keyword>
<keyword evidence="9" id="KW-1185">Reference proteome</keyword>
<dbReference type="CDD" id="cd09274">
    <property type="entry name" value="RNase_HI_RT_Ty3"/>
    <property type="match status" value="1"/>
</dbReference>
<dbReference type="CDD" id="cd00303">
    <property type="entry name" value="retropepsin_like"/>
    <property type="match status" value="1"/>
</dbReference>
<evidence type="ECO:0000259" key="7">
    <source>
        <dbReference type="PROSITE" id="PS50994"/>
    </source>
</evidence>
<dbReference type="PANTHER" id="PTHR37984:SF5">
    <property type="entry name" value="PROTEIN NYNRIN-LIKE"/>
    <property type="match status" value="1"/>
</dbReference>
<proteinExistence type="predicted"/>